<dbReference type="Pfam" id="PF13340">
    <property type="entry name" value="DUF4096"/>
    <property type="match status" value="1"/>
</dbReference>
<dbReference type="InterPro" id="IPR025161">
    <property type="entry name" value="IS402-like_dom"/>
</dbReference>
<dbReference type="RefSeq" id="WP_182416319.1">
    <property type="nucleotide sequence ID" value="NZ_CP055153.1"/>
</dbReference>
<keyword evidence="4" id="KW-1185">Reference proteome</keyword>
<sequence>MVNALFYLVKTGCQWRLLPVGFAPWPVVYYYFKRWREDGRWEEILDLVREKTRKQAGKMIQPTAACLNCQSVKTSLKGGERGIDGNKKVKGRKRHLLTDTNGLIMGIKVHPANEHESKSAMALLQTVKYKYDQLKTIFADKAYRSQLLEQVKQEFGWQINIITKQPDKKGFQLLPKRWVIERTFAWFEPYRRLAKDFELLPASAEAWIQISAIRLMSNRI</sequence>
<dbReference type="InterPro" id="IPR002559">
    <property type="entry name" value="Transposase_11"/>
</dbReference>
<dbReference type="PANTHER" id="PTHR30007:SF0">
    <property type="entry name" value="TRANSPOSASE"/>
    <property type="match status" value="1"/>
</dbReference>
<feature type="domain" description="Insertion element IS402-like" evidence="2">
    <location>
        <begin position="1"/>
        <end position="44"/>
    </location>
</feature>
<accession>A0A7L7LF55</accession>
<dbReference type="GO" id="GO:0006313">
    <property type="term" value="P:DNA transposition"/>
    <property type="evidence" value="ECO:0007669"/>
    <property type="project" value="InterPro"/>
</dbReference>
<dbReference type="NCBIfam" id="NF033580">
    <property type="entry name" value="transpos_IS5_3"/>
    <property type="match status" value="1"/>
</dbReference>
<dbReference type="GO" id="GO:0004803">
    <property type="term" value="F:transposase activity"/>
    <property type="evidence" value="ECO:0007669"/>
    <property type="project" value="InterPro"/>
</dbReference>
<feature type="domain" description="Transposase IS4-like" evidence="1">
    <location>
        <begin position="74"/>
        <end position="212"/>
    </location>
</feature>
<dbReference type="EMBL" id="CP055153">
    <property type="protein sequence ID" value="QMU31492.1"/>
    <property type="molecule type" value="Genomic_DNA"/>
</dbReference>
<evidence type="ECO:0000313" key="4">
    <source>
        <dbReference type="Proteomes" id="UP000514509"/>
    </source>
</evidence>
<dbReference type="Pfam" id="PF01609">
    <property type="entry name" value="DDE_Tnp_1"/>
    <property type="match status" value="1"/>
</dbReference>
<dbReference type="AlphaFoldDB" id="A0A7L7LF55"/>
<proteinExistence type="predicted"/>
<protein>
    <submittedName>
        <fullName evidence="3">IS5 family transposase</fullName>
    </submittedName>
</protein>
<dbReference type="PANTHER" id="PTHR30007">
    <property type="entry name" value="PHP DOMAIN PROTEIN"/>
    <property type="match status" value="1"/>
</dbReference>
<dbReference type="KEGG" id="add:HUW48_08760"/>
<gene>
    <name evidence="3" type="ORF">HUW48_08760</name>
</gene>
<organism evidence="3 4">
    <name type="scientific">Adhaeribacter radiodurans</name>
    <dbReference type="NCBI Taxonomy" id="2745197"/>
    <lineage>
        <taxon>Bacteria</taxon>
        <taxon>Pseudomonadati</taxon>
        <taxon>Bacteroidota</taxon>
        <taxon>Cytophagia</taxon>
        <taxon>Cytophagales</taxon>
        <taxon>Hymenobacteraceae</taxon>
        <taxon>Adhaeribacter</taxon>
    </lineage>
</organism>
<evidence type="ECO:0000259" key="2">
    <source>
        <dbReference type="Pfam" id="PF13340"/>
    </source>
</evidence>
<reference evidence="3 4" key="1">
    <citation type="submission" date="2020-08" db="EMBL/GenBank/DDBJ databases">
        <title>Adhaeribacter dokdonensis sp. nov., isolated from the rhizosphere of Elymus tsukushiensis, a plant native to the Dokdo Islands, Republic of Korea.</title>
        <authorList>
            <person name="Ghim S.Y."/>
        </authorList>
    </citation>
    <scope>NUCLEOTIDE SEQUENCE [LARGE SCALE GENOMIC DNA]</scope>
    <source>
        <strain evidence="3 4">KUDC8001</strain>
    </source>
</reference>
<evidence type="ECO:0000259" key="1">
    <source>
        <dbReference type="Pfam" id="PF01609"/>
    </source>
</evidence>
<dbReference type="Proteomes" id="UP000514509">
    <property type="component" value="Chromosome"/>
</dbReference>
<name>A0A7L7LF55_9BACT</name>
<dbReference type="GO" id="GO:0003677">
    <property type="term" value="F:DNA binding"/>
    <property type="evidence" value="ECO:0007669"/>
    <property type="project" value="InterPro"/>
</dbReference>
<evidence type="ECO:0000313" key="3">
    <source>
        <dbReference type="EMBL" id="QMU31492.1"/>
    </source>
</evidence>